<organism evidence="2 3">
    <name type="scientific">Chryseolinea lacunae</name>
    <dbReference type="NCBI Taxonomy" id="2801331"/>
    <lineage>
        <taxon>Bacteria</taxon>
        <taxon>Pseudomonadati</taxon>
        <taxon>Bacteroidota</taxon>
        <taxon>Cytophagia</taxon>
        <taxon>Cytophagales</taxon>
        <taxon>Fulvivirgaceae</taxon>
        <taxon>Chryseolinea</taxon>
    </lineage>
</organism>
<evidence type="ECO:0000313" key="3">
    <source>
        <dbReference type="Proteomes" id="UP000613030"/>
    </source>
</evidence>
<name>A0ABS1KY57_9BACT</name>
<keyword evidence="1" id="KW-0812">Transmembrane</keyword>
<keyword evidence="3" id="KW-1185">Reference proteome</keyword>
<accession>A0ABS1KY57</accession>
<evidence type="ECO:0000256" key="1">
    <source>
        <dbReference type="SAM" id="Phobius"/>
    </source>
</evidence>
<dbReference type="Proteomes" id="UP000613030">
    <property type="component" value="Unassembled WGS sequence"/>
</dbReference>
<feature type="transmembrane region" description="Helical" evidence="1">
    <location>
        <begin position="145"/>
        <end position="165"/>
    </location>
</feature>
<protein>
    <submittedName>
        <fullName evidence="2">DUF2254 domain-containing protein</fullName>
    </submittedName>
</protein>
<feature type="transmembrane region" description="Helical" evidence="1">
    <location>
        <begin position="68"/>
        <end position="92"/>
    </location>
</feature>
<gene>
    <name evidence="2" type="ORF">JI741_23295</name>
</gene>
<proteinExistence type="predicted"/>
<dbReference type="EMBL" id="JAERRB010000009">
    <property type="protein sequence ID" value="MBL0744177.1"/>
    <property type="molecule type" value="Genomic_DNA"/>
</dbReference>
<sequence>MKINIRTWFRENYNRVINSIAFYPAIIALLFLILSSLSIAFDFSEEGKQIKYRLHWLRLKDPSTARSIIASIAAGIISLTVFSFSMVMIVLSQTASQMSNRILDKLIGSRFQQVVLGIYVGTIVYALFLLSTIRNVDSGVHIPALSTYLLIGLTICDIFLFIYFLHYITQSVKYDVIIRRIYEETLSALESSCHAGIVEEGKIPIATKSVILTAKSGVYEGFSSRVLLELCDRENCAISILHPQGTFLMEGIPLANVDSCLSQASNKDFQNEFYIHQSESIKENFFYGCRQLTEVGIKALSPGINDPGTAIQVMRALFELYSFRICHTPKEYIRNRENEVRIIKKELSFEEVFDTTLLPIWDYGKNDRMICNELKRLLDQMMLLAPNMRISKLLLEVNRAMDAAR</sequence>
<comment type="caution">
    <text evidence="2">The sequence shown here is derived from an EMBL/GenBank/DDBJ whole genome shotgun (WGS) entry which is preliminary data.</text>
</comment>
<dbReference type="Pfam" id="PF10011">
    <property type="entry name" value="DUF2254"/>
    <property type="match status" value="1"/>
</dbReference>
<keyword evidence="1" id="KW-0472">Membrane</keyword>
<dbReference type="InterPro" id="IPR018723">
    <property type="entry name" value="DUF2254_membrane"/>
</dbReference>
<evidence type="ECO:0000313" key="2">
    <source>
        <dbReference type="EMBL" id="MBL0744177.1"/>
    </source>
</evidence>
<feature type="transmembrane region" description="Helical" evidence="1">
    <location>
        <begin position="20"/>
        <end position="41"/>
    </location>
</feature>
<keyword evidence="1" id="KW-1133">Transmembrane helix</keyword>
<feature type="transmembrane region" description="Helical" evidence="1">
    <location>
        <begin position="113"/>
        <end position="133"/>
    </location>
</feature>
<dbReference type="RefSeq" id="WP_202013818.1">
    <property type="nucleotide sequence ID" value="NZ_JAERRB010000009.1"/>
</dbReference>
<reference evidence="2 3" key="1">
    <citation type="submission" date="2021-01" db="EMBL/GenBank/DDBJ databases">
        <title>Chryseolinea sp. Jin1 Genome sequencing and assembly.</title>
        <authorList>
            <person name="Kim I."/>
        </authorList>
    </citation>
    <scope>NUCLEOTIDE SEQUENCE [LARGE SCALE GENOMIC DNA]</scope>
    <source>
        <strain evidence="2 3">Jin1</strain>
    </source>
</reference>